<protein>
    <submittedName>
        <fullName evidence="2">Zinc dependent phospholipase C family protein</fullName>
    </submittedName>
</protein>
<dbReference type="Proteomes" id="UP000826793">
    <property type="component" value="Unassembled WGS sequence"/>
</dbReference>
<reference evidence="2" key="2">
    <citation type="submission" date="2021-04" db="EMBL/GenBank/DDBJ databases">
        <authorList>
            <person name="Gilroy R."/>
        </authorList>
    </citation>
    <scope>NUCLEOTIDE SEQUENCE</scope>
    <source>
        <strain evidence="2">CHK185-1770</strain>
    </source>
</reference>
<name>A0A9D2MWU0_9FIRM</name>
<dbReference type="InterPro" id="IPR029002">
    <property type="entry name" value="PLPC/GPLD1"/>
</dbReference>
<accession>A0A9D2MWU0</accession>
<feature type="domain" description="Phospholipase C/D" evidence="1">
    <location>
        <begin position="15"/>
        <end position="173"/>
    </location>
</feature>
<evidence type="ECO:0000313" key="3">
    <source>
        <dbReference type="Proteomes" id="UP000826793"/>
    </source>
</evidence>
<organism evidence="2 3">
    <name type="scientific">Candidatus Acutalibacter pullicola</name>
    <dbReference type="NCBI Taxonomy" id="2838417"/>
    <lineage>
        <taxon>Bacteria</taxon>
        <taxon>Bacillati</taxon>
        <taxon>Bacillota</taxon>
        <taxon>Clostridia</taxon>
        <taxon>Eubacteriales</taxon>
        <taxon>Acutalibacteraceae</taxon>
        <taxon>Acutalibacter</taxon>
    </lineage>
</organism>
<dbReference type="EMBL" id="DWXG01000049">
    <property type="protein sequence ID" value="HJB98212.1"/>
    <property type="molecule type" value="Genomic_DNA"/>
</dbReference>
<reference evidence="2" key="1">
    <citation type="journal article" date="2021" name="PeerJ">
        <title>Extensive microbial diversity within the chicken gut microbiome revealed by metagenomics and culture.</title>
        <authorList>
            <person name="Gilroy R."/>
            <person name="Ravi A."/>
            <person name="Getino M."/>
            <person name="Pursley I."/>
            <person name="Horton D.L."/>
            <person name="Alikhan N.F."/>
            <person name="Baker D."/>
            <person name="Gharbi K."/>
            <person name="Hall N."/>
            <person name="Watson M."/>
            <person name="Adriaenssens E.M."/>
            <person name="Foster-Nyarko E."/>
            <person name="Jarju S."/>
            <person name="Secka A."/>
            <person name="Antonio M."/>
            <person name="Oren A."/>
            <person name="Chaudhuri R.R."/>
            <person name="La Ragione R."/>
            <person name="Hildebrand F."/>
            <person name="Pallen M.J."/>
        </authorList>
    </citation>
    <scope>NUCLEOTIDE SEQUENCE</scope>
    <source>
        <strain evidence="2">CHK185-1770</strain>
    </source>
</reference>
<evidence type="ECO:0000313" key="2">
    <source>
        <dbReference type="EMBL" id="HJB98212.1"/>
    </source>
</evidence>
<comment type="caution">
    <text evidence="2">The sequence shown here is derived from an EMBL/GenBank/DDBJ whole genome shotgun (WGS) entry which is preliminary data.</text>
</comment>
<gene>
    <name evidence="2" type="ORF">H9710_06495</name>
</gene>
<dbReference type="Pfam" id="PF00882">
    <property type="entry name" value="Zn_dep_PLPC"/>
    <property type="match status" value="1"/>
</dbReference>
<dbReference type="AlphaFoldDB" id="A0A9D2MWU0"/>
<proteinExistence type="predicted"/>
<evidence type="ECO:0000259" key="1">
    <source>
        <dbReference type="Pfam" id="PF00882"/>
    </source>
</evidence>
<sequence>MPACLTHSCFAQVVKDQKGDAFAIDPCAYAWGAQGPDFFFCHRFLPFQKGESLQAYGNRLHEELPSKVLGALRDFLRKHSGKVYRSYVEGFVCHYALDSTAHPYINWKARELVRRFPWETPDTLHGEIEAALDAIVLRYETGKLPSEVRLKDMFPKNEAVQRQIAHLYREVLFAMYGESVSEKLLYQATQDAHGIFALLQDRSGLKKRVVALWEKGRPHAISSHFVPLTEREDVDFANVGQEPWGSGPERSQQDFFALYKEAQERACVILAGFDQGDLSRLTEEKPFG</sequence>